<protein>
    <submittedName>
        <fullName evidence="1">Uncharacterized protein</fullName>
    </submittedName>
</protein>
<evidence type="ECO:0000313" key="2">
    <source>
        <dbReference type="Proteomes" id="UP000805193"/>
    </source>
</evidence>
<name>A0AC60P1T7_IXOPE</name>
<accession>A0AC60P1T7</accession>
<keyword evidence="2" id="KW-1185">Reference proteome</keyword>
<proteinExistence type="predicted"/>
<organism evidence="1 2">
    <name type="scientific">Ixodes persulcatus</name>
    <name type="common">Taiga tick</name>
    <dbReference type="NCBI Taxonomy" id="34615"/>
    <lineage>
        <taxon>Eukaryota</taxon>
        <taxon>Metazoa</taxon>
        <taxon>Ecdysozoa</taxon>
        <taxon>Arthropoda</taxon>
        <taxon>Chelicerata</taxon>
        <taxon>Arachnida</taxon>
        <taxon>Acari</taxon>
        <taxon>Parasitiformes</taxon>
        <taxon>Ixodida</taxon>
        <taxon>Ixodoidea</taxon>
        <taxon>Ixodidae</taxon>
        <taxon>Ixodinae</taxon>
        <taxon>Ixodes</taxon>
    </lineage>
</organism>
<gene>
    <name evidence="1" type="ORF">HPB47_009560</name>
</gene>
<dbReference type="Proteomes" id="UP000805193">
    <property type="component" value="Unassembled WGS sequence"/>
</dbReference>
<comment type="caution">
    <text evidence="1">The sequence shown here is derived from an EMBL/GenBank/DDBJ whole genome shotgun (WGS) entry which is preliminary data.</text>
</comment>
<dbReference type="EMBL" id="JABSTQ010011276">
    <property type="protein sequence ID" value="KAG0413281.1"/>
    <property type="molecule type" value="Genomic_DNA"/>
</dbReference>
<evidence type="ECO:0000313" key="1">
    <source>
        <dbReference type="EMBL" id="KAG0413281.1"/>
    </source>
</evidence>
<sequence length="650" mass="75287">MNSPACLLRQRIALRINRERKFWNDESILHAASGTQSWDQLERPFFNIAHMVNSIKEVDQYLRLGANAIEADVTFSSDGTAKQTFHGSPCDCFRNCFQRENIVDYLEYIRKVTSTSDAKYKDHVALLFLDLKVTDLPPDSKLKAGKDIAKKLLDHLWYNVEPKTKTFYIIWWMAFIFYGEGMCAYRTLYFCSSRRQQNRQRAVVDWTHIFPRFLVKIPIAMLKTFSTDTLEGRAVLQRTNVCVPVRGCAVHLRTRPSFDVGLNDPLDEISKMYGDLGIDHNRWQGDGVSNCLSLFRPANRLKEALRYRDSRTDRSYADKVYHWTIDLSSAYPQLDSVRFETMGVDGIITNYPERVSTIIMEGPFRRAVKLANPQDTPWKKVKVEVQGANCAKKRPFFIIGHMVNSIHEVDRFLNRGANALEADVNFAPNGTVLETFHGFPCDCLRRCKEREDIADYLEYIRHVTSIPGAKFRRKLNLLFFDLKTAEMPEESKRKAGIDLARNIIQHLWRQGYDVGMNDPLDQVSRMYHKLGIRDHRWQGDGISNCLSVLWPLGRLRQALGFRDSATGYVDKVYRWTVDRPLAIWRIIRRKVDGIITNRPERVLSVLQKSSVGSRVRPADIRDSPWDRIRSQKLQEDDLEQDSEQDTLGDD</sequence>
<reference evidence="1 2" key="1">
    <citation type="journal article" date="2020" name="Cell">
        <title>Large-Scale Comparative Analyses of Tick Genomes Elucidate Their Genetic Diversity and Vector Capacities.</title>
        <authorList>
            <consortium name="Tick Genome and Microbiome Consortium (TIGMIC)"/>
            <person name="Jia N."/>
            <person name="Wang J."/>
            <person name="Shi W."/>
            <person name="Du L."/>
            <person name="Sun Y."/>
            <person name="Zhan W."/>
            <person name="Jiang J.F."/>
            <person name="Wang Q."/>
            <person name="Zhang B."/>
            <person name="Ji P."/>
            <person name="Bell-Sakyi L."/>
            <person name="Cui X.M."/>
            <person name="Yuan T.T."/>
            <person name="Jiang B.G."/>
            <person name="Yang W.F."/>
            <person name="Lam T.T."/>
            <person name="Chang Q.C."/>
            <person name="Ding S.J."/>
            <person name="Wang X.J."/>
            <person name="Zhu J.G."/>
            <person name="Ruan X.D."/>
            <person name="Zhao L."/>
            <person name="Wei J.T."/>
            <person name="Ye R.Z."/>
            <person name="Que T.C."/>
            <person name="Du C.H."/>
            <person name="Zhou Y.H."/>
            <person name="Cheng J.X."/>
            <person name="Dai P.F."/>
            <person name="Guo W.B."/>
            <person name="Han X.H."/>
            <person name="Huang E.J."/>
            <person name="Li L.F."/>
            <person name="Wei W."/>
            <person name="Gao Y.C."/>
            <person name="Liu J.Z."/>
            <person name="Shao H.Z."/>
            <person name="Wang X."/>
            <person name="Wang C.C."/>
            <person name="Yang T.C."/>
            <person name="Huo Q.B."/>
            <person name="Li W."/>
            <person name="Chen H.Y."/>
            <person name="Chen S.E."/>
            <person name="Zhou L.G."/>
            <person name="Ni X.B."/>
            <person name="Tian J.H."/>
            <person name="Sheng Y."/>
            <person name="Liu T."/>
            <person name="Pan Y.S."/>
            <person name="Xia L.Y."/>
            <person name="Li J."/>
            <person name="Zhao F."/>
            <person name="Cao W.C."/>
        </authorList>
    </citation>
    <scope>NUCLEOTIDE SEQUENCE [LARGE SCALE GENOMIC DNA]</scope>
    <source>
        <strain evidence="1">Iper-2018</strain>
    </source>
</reference>